<evidence type="ECO:0000313" key="2">
    <source>
        <dbReference type="EMBL" id="GEM36360.1"/>
    </source>
</evidence>
<dbReference type="PANTHER" id="PTHR46438">
    <property type="entry name" value="ALPHA/BETA-HYDROLASES SUPERFAMILY PROTEIN"/>
    <property type="match status" value="1"/>
</dbReference>
<proteinExistence type="predicted"/>
<dbReference type="InterPro" id="IPR029058">
    <property type="entry name" value="AB_hydrolase_fold"/>
</dbReference>
<dbReference type="AlphaFoldDB" id="A0A511M6W1"/>
<protein>
    <recommendedName>
        <fullName evidence="1">AB hydrolase-1 domain-containing protein</fullName>
    </recommendedName>
</protein>
<comment type="caution">
    <text evidence="2">The sequence shown here is derived from an EMBL/GenBank/DDBJ whole genome shotgun (WGS) entry which is preliminary data.</text>
</comment>
<dbReference type="Gene3D" id="3.40.50.1820">
    <property type="entry name" value="alpha/beta hydrolase"/>
    <property type="match status" value="1"/>
</dbReference>
<keyword evidence="3" id="KW-1185">Reference proteome</keyword>
<evidence type="ECO:0000259" key="1">
    <source>
        <dbReference type="Pfam" id="PF12697"/>
    </source>
</evidence>
<dbReference type="PANTHER" id="PTHR46438:SF2">
    <property type="entry name" value="ALPHA_BETA-HYDROLASES SUPERFAMILY PROTEIN"/>
    <property type="match status" value="1"/>
</dbReference>
<dbReference type="SUPFAM" id="SSF53474">
    <property type="entry name" value="alpha/beta-Hydrolases"/>
    <property type="match status" value="1"/>
</dbReference>
<dbReference type="GO" id="GO:0003824">
    <property type="term" value="F:catalytic activity"/>
    <property type="evidence" value="ECO:0007669"/>
    <property type="project" value="UniProtKB-ARBA"/>
</dbReference>
<gene>
    <name evidence="2" type="ORF">NN4_08790</name>
</gene>
<reference evidence="2 3" key="1">
    <citation type="submission" date="2019-07" db="EMBL/GenBank/DDBJ databases">
        <title>Whole genome shotgun sequence of Nocardia ninae NBRC 108245.</title>
        <authorList>
            <person name="Hosoyama A."/>
            <person name="Uohara A."/>
            <person name="Ohji S."/>
            <person name="Ichikawa N."/>
        </authorList>
    </citation>
    <scope>NUCLEOTIDE SEQUENCE [LARGE SCALE GENOMIC DNA]</scope>
    <source>
        <strain evidence="2 3">NBRC 108245</strain>
    </source>
</reference>
<dbReference type="Pfam" id="PF12697">
    <property type="entry name" value="Abhydrolase_6"/>
    <property type="match status" value="1"/>
</dbReference>
<feature type="domain" description="AB hydrolase-1" evidence="1">
    <location>
        <begin position="20"/>
        <end position="265"/>
    </location>
</feature>
<dbReference type="InterPro" id="IPR000073">
    <property type="entry name" value="AB_hydrolase_1"/>
</dbReference>
<dbReference type="EMBL" id="BJXA01000003">
    <property type="protein sequence ID" value="GEM36360.1"/>
    <property type="molecule type" value="Genomic_DNA"/>
</dbReference>
<sequence>MLKTGRVINVRSGGTGDLPLIVVHGGSGSSRLCAELLSALPGRIRWWAVDLPGHGESSWTPGRYGLDIVGATLAEWAEREIPTPAWWYGHSYGGQAVLAAAGAVPRVFAGLVLGDTPLSPERMYRILDHSVERLRRWREWCGRPEAELVELLGGEAYGDGTFADALGRDHPYLLGMAASLRRHDPEFLGALLDDRETVYECLVHAESWLAATPGPALLLRGDPAVMAMTSEEDSALVRSTGGTVRSLPGVGHGLHHFAPAAVAEALDGFIG</sequence>
<dbReference type="Proteomes" id="UP000321424">
    <property type="component" value="Unassembled WGS sequence"/>
</dbReference>
<evidence type="ECO:0000313" key="3">
    <source>
        <dbReference type="Proteomes" id="UP000321424"/>
    </source>
</evidence>
<name>A0A511M6W1_9NOCA</name>
<organism evidence="2 3">
    <name type="scientific">Nocardia ninae NBRC 108245</name>
    <dbReference type="NCBI Taxonomy" id="1210091"/>
    <lineage>
        <taxon>Bacteria</taxon>
        <taxon>Bacillati</taxon>
        <taxon>Actinomycetota</taxon>
        <taxon>Actinomycetes</taxon>
        <taxon>Mycobacteriales</taxon>
        <taxon>Nocardiaceae</taxon>
        <taxon>Nocardia</taxon>
    </lineage>
</organism>
<accession>A0A511M6W1</accession>